<proteinExistence type="predicted"/>
<dbReference type="EMBL" id="CAKOAT010282488">
    <property type="protein sequence ID" value="CAH8360262.1"/>
    <property type="molecule type" value="Genomic_DNA"/>
</dbReference>
<feature type="region of interest" description="Disordered" evidence="1">
    <location>
        <begin position="529"/>
        <end position="548"/>
    </location>
</feature>
<dbReference type="Proteomes" id="UP001642260">
    <property type="component" value="Unassembled WGS sequence"/>
</dbReference>
<evidence type="ECO:0000313" key="5">
    <source>
        <dbReference type="EMBL" id="CAH8360262.1"/>
    </source>
</evidence>
<feature type="compositionally biased region" description="Low complexity" evidence="1">
    <location>
        <begin position="302"/>
        <end position="312"/>
    </location>
</feature>
<feature type="region of interest" description="Disordered" evidence="1">
    <location>
        <begin position="181"/>
        <end position="202"/>
    </location>
</feature>
<comment type="caution">
    <text evidence="5">The sequence shown here is derived from an EMBL/GenBank/DDBJ whole genome shotgun (WGS) entry which is preliminary data.</text>
</comment>
<feature type="compositionally biased region" description="Polar residues" evidence="1">
    <location>
        <begin position="469"/>
        <end position="481"/>
    </location>
</feature>
<evidence type="ECO:0000259" key="3">
    <source>
        <dbReference type="Pfam" id="PF14309"/>
    </source>
</evidence>
<dbReference type="Pfam" id="PF12552">
    <property type="entry name" value="DUF3741"/>
    <property type="match status" value="1"/>
</dbReference>
<feature type="region of interest" description="Disordered" evidence="1">
    <location>
        <begin position="302"/>
        <end position="342"/>
    </location>
</feature>
<evidence type="ECO:0000259" key="2">
    <source>
        <dbReference type="Pfam" id="PF12552"/>
    </source>
</evidence>
<feature type="domain" description="DUF3741" evidence="4">
    <location>
        <begin position="12"/>
        <end position="27"/>
    </location>
</feature>
<dbReference type="InterPro" id="IPR032795">
    <property type="entry name" value="DUF3741-assoc"/>
</dbReference>
<feature type="compositionally biased region" description="Polar residues" evidence="1">
    <location>
        <begin position="1"/>
        <end position="14"/>
    </location>
</feature>
<feature type="compositionally biased region" description="Polar residues" evidence="1">
    <location>
        <begin position="244"/>
        <end position="255"/>
    </location>
</feature>
<protein>
    <recommendedName>
        <fullName evidence="7">DUF4378 domain-containing protein</fullName>
    </recommendedName>
</protein>
<feature type="domain" description="DUF3741" evidence="2">
    <location>
        <begin position="96"/>
        <end position="137"/>
    </location>
</feature>
<organism evidence="5 6">
    <name type="scientific">Eruca vesicaria subsp. sativa</name>
    <name type="common">Garden rocket</name>
    <name type="synonym">Eruca sativa</name>
    <dbReference type="NCBI Taxonomy" id="29727"/>
    <lineage>
        <taxon>Eukaryota</taxon>
        <taxon>Viridiplantae</taxon>
        <taxon>Streptophyta</taxon>
        <taxon>Embryophyta</taxon>
        <taxon>Tracheophyta</taxon>
        <taxon>Spermatophyta</taxon>
        <taxon>Magnoliopsida</taxon>
        <taxon>eudicotyledons</taxon>
        <taxon>Gunneridae</taxon>
        <taxon>Pentapetalae</taxon>
        <taxon>rosids</taxon>
        <taxon>malvids</taxon>
        <taxon>Brassicales</taxon>
        <taxon>Brassicaceae</taxon>
        <taxon>Brassiceae</taxon>
        <taxon>Eruca</taxon>
    </lineage>
</organism>
<reference evidence="5 6" key="1">
    <citation type="submission" date="2022-03" db="EMBL/GenBank/DDBJ databases">
        <authorList>
            <person name="Macdonald S."/>
            <person name="Ahmed S."/>
            <person name="Newling K."/>
        </authorList>
    </citation>
    <scope>NUCLEOTIDE SEQUENCE [LARGE SCALE GENOMIC DNA]</scope>
</reference>
<feature type="region of interest" description="Disordered" evidence="1">
    <location>
        <begin position="389"/>
        <end position="434"/>
    </location>
</feature>
<feature type="region of interest" description="Disordered" evidence="1">
    <location>
        <begin position="244"/>
        <end position="269"/>
    </location>
</feature>
<feature type="compositionally biased region" description="Basic and acidic residues" evidence="1">
    <location>
        <begin position="29"/>
        <end position="46"/>
    </location>
</feature>
<accession>A0ABC8KWG7</accession>
<dbReference type="InterPro" id="IPR022212">
    <property type="entry name" value="DUF3741"/>
</dbReference>
<feature type="region of interest" description="Disordered" evidence="1">
    <location>
        <begin position="469"/>
        <end position="513"/>
    </location>
</feature>
<dbReference type="InterPro" id="IPR025486">
    <property type="entry name" value="DUF4378"/>
</dbReference>
<evidence type="ECO:0008006" key="7">
    <source>
        <dbReference type="Google" id="ProtNLM"/>
    </source>
</evidence>
<sequence>MSMRNGSQRRSSPSIVARLMGLDGMPPHIEPKPLENQQRRPSDKARGKQTYRSGSMNEQRFKDVFEVLDADEGQSSTSLYQRRRLNPNLNEAEMAFIEARRLSNDEKLRYSKEFSETLEALDSNKDLLFQFLHQPDSLFTKQLHGLHSIAPQPHCSQATTLKFSNRESLVNNIKTLKVDREFSGKRHRSPQRHGDGVDLSKKSGLKPTEIVVLKPNLGKPQTCAGTLPSQSDEAREDLRLPCTSNQDFKASGSSKGNEDVFLSRNKSRDSREIARIVSRQLKASCGNESSINFEMSRYRGYTGDGSSSGSDSSRARTEFTRKKHSRSLSSRSPESASKEAMRRISERWKLAHNSEKEMEIRRRNTLADMLATSDREARLASFSRTTFQERLSKRSERQSELPDPLGISSRDGWKGTSRRNLSKSRPVMHKDRSFSHTIVLPKKLTTRDGLVKGSSLHIRENNSHFSDISFSEINRPSSSKSLKTERSLSVHADSDTESSSDYEDAKSNPSLEPLDLSAVTSLTDHPQEIAEEGDQPSPQTSLDNEFSSNSECFESLSADLQGLRMRLQLLKRESDTYNEGDMLVSSEEEEETYIVTDETMIIHEIVEDWKSLYLTDILANSRFNDLNPTSFMASWHSSESPLDPSLFDNLEKKYYFGLKTSTRLERKFVFDWINSEILEFFEQFTDLKPTKISPKWDISRIHETLLELVTRKHMKQSRDTKEMLLPSLEDGIEVIGKEIEEMLIDEFIAEFVIRVT</sequence>
<evidence type="ECO:0000259" key="4">
    <source>
        <dbReference type="Pfam" id="PF14383"/>
    </source>
</evidence>
<feature type="domain" description="DUF4378" evidence="3">
    <location>
        <begin position="613"/>
        <end position="750"/>
    </location>
</feature>
<dbReference type="Pfam" id="PF14309">
    <property type="entry name" value="DUF4378"/>
    <property type="match status" value="1"/>
</dbReference>
<evidence type="ECO:0000256" key="1">
    <source>
        <dbReference type="SAM" id="MobiDB-lite"/>
    </source>
</evidence>
<gene>
    <name evidence="5" type="ORF">ERUC_LOCUS26018</name>
</gene>
<feature type="region of interest" description="Disordered" evidence="1">
    <location>
        <begin position="1"/>
        <end position="56"/>
    </location>
</feature>
<keyword evidence="6" id="KW-1185">Reference proteome</keyword>
<feature type="compositionally biased region" description="Basic and acidic residues" evidence="1">
    <location>
        <begin position="390"/>
        <end position="400"/>
    </location>
</feature>
<dbReference type="Pfam" id="PF14383">
    <property type="entry name" value="VARLMGL"/>
    <property type="match status" value="1"/>
</dbReference>
<evidence type="ECO:0000313" key="6">
    <source>
        <dbReference type="Proteomes" id="UP001642260"/>
    </source>
</evidence>
<name>A0ABC8KWG7_ERUVS</name>
<dbReference type="PANTHER" id="PTHR46836:SF9">
    <property type="entry name" value="DUF4378 DOMAIN-CONTAINING PROTEIN"/>
    <property type="match status" value="1"/>
</dbReference>
<feature type="compositionally biased region" description="Basic and acidic residues" evidence="1">
    <location>
        <begin position="482"/>
        <end position="494"/>
    </location>
</feature>
<dbReference type="AlphaFoldDB" id="A0ABC8KWG7"/>
<dbReference type="PANTHER" id="PTHR46836">
    <property type="entry name" value="AFADIN"/>
    <property type="match status" value="1"/>
</dbReference>
<feature type="compositionally biased region" description="Basic and acidic residues" evidence="1">
    <location>
        <begin position="192"/>
        <end position="201"/>
    </location>
</feature>